<protein>
    <submittedName>
        <fullName evidence="2">Amidohydrolase family protein</fullName>
    </submittedName>
</protein>
<dbReference type="SUPFAM" id="SSF51556">
    <property type="entry name" value="Metallo-dependent hydrolases"/>
    <property type="match status" value="1"/>
</dbReference>
<dbReference type="AlphaFoldDB" id="A0AAU6SBK0"/>
<reference evidence="2" key="1">
    <citation type="submission" date="2024-04" db="EMBL/GenBank/DDBJ databases">
        <authorList>
            <person name="Roder T."/>
            <person name="Oberhansli S."/>
            <person name="Kreuzer M."/>
        </authorList>
    </citation>
    <scope>NUCLEOTIDE SEQUENCE</scope>
    <source>
        <strain evidence="2">LWS13-1.2</strain>
    </source>
</reference>
<dbReference type="PANTHER" id="PTHR22642">
    <property type="entry name" value="IMIDAZOLONEPROPIONASE"/>
    <property type="match status" value="1"/>
</dbReference>
<feature type="domain" description="Amidohydrolase 3" evidence="1">
    <location>
        <begin position="65"/>
        <end position="555"/>
    </location>
</feature>
<evidence type="ECO:0000313" key="2">
    <source>
        <dbReference type="EMBL" id="WZO34271.1"/>
    </source>
</evidence>
<accession>A0AAU6SBK0</accession>
<name>A0AAU6SBK0_9MICO</name>
<dbReference type="InterPro" id="IPR013108">
    <property type="entry name" value="Amidohydro_3"/>
</dbReference>
<dbReference type="Gene3D" id="3.10.310.70">
    <property type="match status" value="1"/>
</dbReference>
<evidence type="ECO:0000259" key="1">
    <source>
        <dbReference type="Pfam" id="PF07969"/>
    </source>
</evidence>
<dbReference type="Pfam" id="PF07969">
    <property type="entry name" value="Amidohydro_3"/>
    <property type="match status" value="1"/>
</dbReference>
<proteinExistence type="predicted"/>
<dbReference type="Gene3D" id="3.20.20.140">
    <property type="entry name" value="Metal-dependent hydrolases"/>
    <property type="match status" value="1"/>
</dbReference>
<dbReference type="InterPro" id="IPR032466">
    <property type="entry name" value="Metal_Hydrolase"/>
</dbReference>
<dbReference type="EMBL" id="CP151632">
    <property type="protein sequence ID" value="WZO34271.1"/>
    <property type="molecule type" value="Genomic_DNA"/>
</dbReference>
<dbReference type="GO" id="GO:0016810">
    <property type="term" value="F:hydrolase activity, acting on carbon-nitrogen (but not peptide) bonds"/>
    <property type="evidence" value="ECO:0007669"/>
    <property type="project" value="InterPro"/>
</dbReference>
<sequence>MTEPARDASREKELPTRVLLGGRVLTMDDRRPEARAIAWRGDRIVAVGSDRDVLGFTGTSPRDATDLGGRVVMPGLTDAHAHLDRFDLGADQPSFADCTSREEVLAVIADAVTSRAEGEWIVTRPIGRPPTYDEARLGDGSLVPTLSDLDRVAPRNPVYVRPIWGHWNLAADLVSVANSAALRAAGVDPDRLVSPSPLVDLVRDTRGDFTGVFVERTRNPIVENTLLAAAPGFDRDQRAAAVAAGWSAYASYGTTAYFEGHGVADEVLDAHASARGEALRGALIWSPDWTADAMDDVGSLVSDRRAELLGAHSRLDLQGVFVELGEDDPGTRTRPLSQTGWAGFSAGARLSPTAARRLLRAAAAAGTRVAGIDIRLLPLIEEIDREIPVAPLRWVLGHIPVLSAAQIDVIARLGLVITTIAPYFIHRMGDELLESEENAGSILPLPALQEAGVPFAFGSDNVPITLWESVWSVTERRSASGRVVDAQNALTRAEALRAATTGGAYLTGEECARGVLREGMAADVIVLEDDPLTCPPGALRRMRSRATFVAGEAVYGSMEKIA</sequence>
<dbReference type="PANTHER" id="PTHR22642:SF2">
    <property type="entry name" value="PROTEIN LONG AFTER FAR-RED 3"/>
    <property type="match status" value="1"/>
</dbReference>
<gene>
    <name evidence="2" type="ORF">MRBLWS13_001924</name>
</gene>
<organism evidence="2">
    <name type="scientific">Microbacterium sp. LWS13-1.2</name>
    <dbReference type="NCBI Taxonomy" id="3135264"/>
    <lineage>
        <taxon>Bacteria</taxon>
        <taxon>Bacillati</taxon>
        <taxon>Actinomycetota</taxon>
        <taxon>Actinomycetes</taxon>
        <taxon>Micrococcales</taxon>
        <taxon>Microbacteriaceae</taxon>
        <taxon>Microbacterium</taxon>
    </lineage>
</organism>
<dbReference type="InterPro" id="IPR011059">
    <property type="entry name" value="Metal-dep_hydrolase_composite"/>
</dbReference>
<dbReference type="Gene3D" id="2.30.40.10">
    <property type="entry name" value="Urease, subunit C, domain 1"/>
    <property type="match status" value="1"/>
</dbReference>
<dbReference type="SUPFAM" id="SSF51338">
    <property type="entry name" value="Composite domain of metallo-dependent hydrolases"/>
    <property type="match status" value="1"/>
</dbReference>